<dbReference type="InterPro" id="IPR052192">
    <property type="entry name" value="Insect_Ionotropic_Sensory_Rcpt"/>
</dbReference>
<comment type="caution">
    <text evidence="9">The sequence shown here is derived from an EMBL/GenBank/DDBJ whole genome shotgun (WGS) entry which is preliminary data.</text>
</comment>
<dbReference type="Proteomes" id="UP001516400">
    <property type="component" value="Unassembled WGS sequence"/>
</dbReference>
<keyword evidence="6" id="KW-0675">Receptor</keyword>
<keyword evidence="10" id="KW-1185">Reference proteome</keyword>
<dbReference type="GO" id="GO:0005886">
    <property type="term" value="C:plasma membrane"/>
    <property type="evidence" value="ECO:0007669"/>
    <property type="project" value="UniProtKB-SubCell"/>
</dbReference>
<feature type="transmembrane region" description="Helical" evidence="8">
    <location>
        <begin position="431"/>
        <end position="451"/>
    </location>
</feature>
<keyword evidence="2" id="KW-1003">Cell membrane</keyword>
<evidence type="ECO:0000256" key="1">
    <source>
        <dbReference type="ARBA" id="ARBA00004651"/>
    </source>
</evidence>
<evidence type="ECO:0000256" key="7">
    <source>
        <dbReference type="ARBA" id="ARBA00023180"/>
    </source>
</evidence>
<evidence type="ECO:0000256" key="5">
    <source>
        <dbReference type="ARBA" id="ARBA00023136"/>
    </source>
</evidence>
<accession>A0ABD2MNI1</accession>
<proteinExistence type="predicted"/>
<dbReference type="EMBL" id="JABFTP020000021">
    <property type="protein sequence ID" value="KAL3267954.1"/>
    <property type="molecule type" value="Genomic_DNA"/>
</dbReference>
<dbReference type="PANTHER" id="PTHR42643:SF30">
    <property type="entry name" value="IONOTROPIC RECEPTOR 40A-RELATED"/>
    <property type="match status" value="1"/>
</dbReference>
<organism evidence="9 10">
    <name type="scientific">Cryptolaemus montrouzieri</name>
    <dbReference type="NCBI Taxonomy" id="559131"/>
    <lineage>
        <taxon>Eukaryota</taxon>
        <taxon>Metazoa</taxon>
        <taxon>Ecdysozoa</taxon>
        <taxon>Arthropoda</taxon>
        <taxon>Hexapoda</taxon>
        <taxon>Insecta</taxon>
        <taxon>Pterygota</taxon>
        <taxon>Neoptera</taxon>
        <taxon>Endopterygota</taxon>
        <taxon>Coleoptera</taxon>
        <taxon>Polyphaga</taxon>
        <taxon>Cucujiformia</taxon>
        <taxon>Coccinelloidea</taxon>
        <taxon>Coccinellidae</taxon>
        <taxon>Scymninae</taxon>
        <taxon>Scymnini</taxon>
        <taxon>Cryptolaemus</taxon>
    </lineage>
</organism>
<keyword evidence="4 8" id="KW-1133">Transmembrane helix</keyword>
<dbReference type="SUPFAM" id="SSF53850">
    <property type="entry name" value="Periplasmic binding protein-like II"/>
    <property type="match status" value="1"/>
</dbReference>
<feature type="transmembrane region" description="Helical" evidence="8">
    <location>
        <begin position="246"/>
        <end position="266"/>
    </location>
</feature>
<evidence type="ECO:0000256" key="2">
    <source>
        <dbReference type="ARBA" id="ARBA00022475"/>
    </source>
</evidence>
<sequence length="462" mass="53836">MNPSGILQCINLIVQISTNPSDHIAVLNISAGNITTSYPYNMKNLQRIDTRMNLIGVCNDNLVSLRADDLFPIKIPKIWKKSYIRTTYIRSDIFSKCIYCKTRYKGIESEIFIIISKYLGMPLKYIPYSSIKDPALFPKKADVIFGFITIAFWSNIFDVTSPYLQERITSFVPFPLQIPRWKYIFTIFDKNVCIAALITVLAISAVWTFNNYMKFGKFSIIEFAEIGLSPFKLFLGQSRRFYSKNVCHKVLVFCIIFLSTMMNFFFGTRLSYLLNGKNYDSQIETTIQLKENNFYIGYNSNIVKSWSEQTLEMRNYPQNFYIKCSQTWFSCIRRSVKQRNIVLVGSERLIRSSEKKLYSEPRLESLNLFHLQMAHISAYFSNGYPLSPLINRMLQSLVESGIVKTITEKYDKLLRSYDEPLNSKSLAFEHMVLPLFIWTLGMFLGLVIFYYEIVKSRYIGLE</sequence>
<gene>
    <name evidence="9" type="ORF">HHI36_007091</name>
</gene>
<evidence type="ECO:0000256" key="3">
    <source>
        <dbReference type="ARBA" id="ARBA00022692"/>
    </source>
</evidence>
<name>A0ABD2MNI1_9CUCU</name>
<evidence type="ECO:0000256" key="6">
    <source>
        <dbReference type="ARBA" id="ARBA00023170"/>
    </source>
</evidence>
<reference evidence="9 10" key="1">
    <citation type="journal article" date="2021" name="BMC Biol.">
        <title>Horizontally acquired antibacterial genes associated with adaptive radiation of ladybird beetles.</title>
        <authorList>
            <person name="Li H.S."/>
            <person name="Tang X.F."/>
            <person name="Huang Y.H."/>
            <person name="Xu Z.Y."/>
            <person name="Chen M.L."/>
            <person name="Du X.Y."/>
            <person name="Qiu B.Y."/>
            <person name="Chen P.T."/>
            <person name="Zhang W."/>
            <person name="Slipinski A."/>
            <person name="Escalona H.E."/>
            <person name="Waterhouse R.M."/>
            <person name="Zwick A."/>
            <person name="Pang H."/>
        </authorList>
    </citation>
    <scope>NUCLEOTIDE SEQUENCE [LARGE SCALE GENOMIC DNA]</scope>
    <source>
        <strain evidence="9">SYSU2018</strain>
    </source>
</reference>
<evidence type="ECO:0000313" key="10">
    <source>
        <dbReference type="Proteomes" id="UP001516400"/>
    </source>
</evidence>
<keyword evidence="5 8" id="KW-0472">Membrane</keyword>
<evidence type="ECO:0000313" key="9">
    <source>
        <dbReference type="EMBL" id="KAL3267954.1"/>
    </source>
</evidence>
<dbReference type="PANTHER" id="PTHR42643">
    <property type="entry name" value="IONOTROPIC RECEPTOR 20A-RELATED"/>
    <property type="match status" value="1"/>
</dbReference>
<evidence type="ECO:0008006" key="11">
    <source>
        <dbReference type="Google" id="ProtNLM"/>
    </source>
</evidence>
<feature type="transmembrane region" description="Helical" evidence="8">
    <location>
        <begin position="192"/>
        <end position="209"/>
    </location>
</feature>
<dbReference type="AlphaFoldDB" id="A0ABD2MNI1"/>
<evidence type="ECO:0000256" key="8">
    <source>
        <dbReference type="SAM" id="Phobius"/>
    </source>
</evidence>
<protein>
    <recommendedName>
        <fullName evidence="11">Ionotropic receptor</fullName>
    </recommendedName>
</protein>
<comment type="subcellular location">
    <subcellularLocation>
        <location evidence="1">Cell membrane</location>
        <topology evidence="1">Multi-pass membrane protein</topology>
    </subcellularLocation>
</comment>
<keyword evidence="7" id="KW-0325">Glycoprotein</keyword>
<keyword evidence="3 8" id="KW-0812">Transmembrane</keyword>
<evidence type="ECO:0000256" key="4">
    <source>
        <dbReference type="ARBA" id="ARBA00022989"/>
    </source>
</evidence>